<evidence type="ECO:0000256" key="4">
    <source>
        <dbReference type="ARBA" id="ARBA00022803"/>
    </source>
</evidence>
<dbReference type="RefSeq" id="WP_160800706.1">
    <property type="nucleotide sequence ID" value="NZ_WUUL01000003.1"/>
</dbReference>
<organism evidence="7 8">
    <name type="scientific">Shimazuella alba</name>
    <dbReference type="NCBI Taxonomy" id="2690964"/>
    <lineage>
        <taxon>Bacteria</taxon>
        <taxon>Bacillati</taxon>
        <taxon>Bacillota</taxon>
        <taxon>Bacilli</taxon>
        <taxon>Bacillales</taxon>
        <taxon>Thermoactinomycetaceae</taxon>
        <taxon>Shimazuella</taxon>
    </lineage>
</organism>
<reference evidence="7 8" key="1">
    <citation type="submission" date="2019-12" db="EMBL/GenBank/DDBJ databases">
        <title>Whole-genome analyses of novel actinobacteria.</title>
        <authorList>
            <person name="Sahin N."/>
            <person name="Saygin H."/>
        </authorList>
    </citation>
    <scope>NUCLEOTIDE SEQUENCE [LARGE SCALE GENOMIC DNA]</scope>
    <source>
        <strain evidence="7 8">KC615</strain>
    </source>
</reference>
<dbReference type="InterPro" id="IPR019734">
    <property type="entry name" value="TPR_rpt"/>
</dbReference>
<dbReference type="GO" id="GO:0005737">
    <property type="term" value="C:cytoplasm"/>
    <property type="evidence" value="ECO:0007669"/>
    <property type="project" value="UniProtKB-SubCell"/>
</dbReference>
<dbReference type="Pfam" id="PF13174">
    <property type="entry name" value="TPR_6"/>
    <property type="match status" value="1"/>
</dbReference>
<dbReference type="PROSITE" id="PS50005">
    <property type="entry name" value="TPR"/>
    <property type="match status" value="2"/>
</dbReference>
<dbReference type="InterPro" id="IPR001387">
    <property type="entry name" value="Cro/C1-type_HTH"/>
</dbReference>
<dbReference type="SMART" id="SM00028">
    <property type="entry name" value="TPR"/>
    <property type="match status" value="6"/>
</dbReference>
<dbReference type="InterPro" id="IPR010982">
    <property type="entry name" value="Lambda_DNA-bd_dom_sf"/>
</dbReference>
<protein>
    <submittedName>
        <fullName evidence="7">Tetratricopeptide repeat protein</fullName>
    </submittedName>
</protein>
<keyword evidence="2" id="KW-0963">Cytoplasm</keyword>
<dbReference type="InterPro" id="IPR051476">
    <property type="entry name" value="Bac_ResReg_Asp_Phosphatase"/>
</dbReference>
<accession>A0A6I4VP62</accession>
<comment type="caution">
    <text evidence="7">The sequence shown here is derived from an EMBL/GenBank/DDBJ whole genome shotgun (WGS) entry which is preliminary data.</text>
</comment>
<evidence type="ECO:0000256" key="6">
    <source>
        <dbReference type="PROSITE-ProRule" id="PRU00339"/>
    </source>
</evidence>
<dbReference type="PANTHER" id="PTHR46630:SF1">
    <property type="entry name" value="TETRATRICOPEPTIDE REPEAT PROTEIN 29"/>
    <property type="match status" value="1"/>
</dbReference>
<name>A0A6I4VP62_9BACL</name>
<evidence type="ECO:0000313" key="7">
    <source>
        <dbReference type="EMBL" id="MXQ53357.1"/>
    </source>
</evidence>
<proteinExistence type="inferred from homology"/>
<evidence type="ECO:0000256" key="1">
    <source>
        <dbReference type="ARBA" id="ARBA00004496"/>
    </source>
</evidence>
<evidence type="ECO:0000256" key="2">
    <source>
        <dbReference type="ARBA" id="ARBA00022490"/>
    </source>
</evidence>
<dbReference type="SUPFAM" id="SSF47413">
    <property type="entry name" value="lambda repressor-like DNA-binding domains"/>
    <property type="match status" value="1"/>
</dbReference>
<dbReference type="Proteomes" id="UP000430692">
    <property type="component" value="Unassembled WGS sequence"/>
</dbReference>
<dbReference type="EMBL" id="WUUL01000003">
    <property type="protein sequence ID" value="MXQ53357.1"/>
    <property type="molecule type" value="Genomic_DNA"/>
</dbReference>
<dbReference type="SUPFAM" id="SSF48452">
    <property type="entry name" value="TPR-like"/>
    <property type="match status" value="2"/>
</dbReference>
<feature type="repeat" description="TPR" evidence="6">
    <location>
        <begin position="330"/>
        <end position="363"/>
    </location>
</feature>
<keyword evidence="8" id="KW-1185">Reference proteome</keyword>
<dbReference type="Gene3D" id="1.25.40.10">
    <property type="entry name" value="Tetratricopeptide repeat domain"/>
    <property type="match status" value="3"/>
</dbReference>
<evidence type="ECO:0000313" key="8">
    <source>
        <dbReference type="Proteomes" id="UP000430692"/>
    </source>
</evidence>
<comment type="similarity">
    <text evidence="5">Belongs to the Rap family.</text>
</comment>
<dbReference type="Pfam" id="PF13424">
    <property type="entry name" value="TPR_12"/>
    <property type="match status" value="1"/>
</dbReference>
<keyword evidence="3" id="KW-0677">Repeat</keyword>
<dbReference type="GO" id="GO:0003677">
    <property type="term" value="F:DNA binding"/>
    <property type="evidence" value="ECO:0007669"/>
    <property type="project" value="InterPro"/>
</dbReference>
<sequence length="449" mass="52315">MTFPFEKIGPILRNKRQSMGQRIEDMVDENISRSTISNAERGLPNVTESMYIYYAKKLGMGNSLFGIIAEKEQLELEANEEMKEIENVIAVEPDESLQKLEKIREKYQITKKDRLYPFYSYLLGRCAYENKKWKKAKAYFHEALTLFNQNKESNITNLHAACFNELGRVAFFENQLEDALQYTLDGLKVFHLDGERPRFQFHFLLNKSIYLKRLQQPEKALEAIESLHSAIENLPSTKVVLSIVHLDTIVQMYNMYAVILTELQLYEKALDYAHQGLEIVQNNNLTDQILTLHTTLGSVYFKLGNLPKAEKCFKLALNLRKSIKNEYPLVTAYIQLGRLYIQQKNWKRAEQALKEAISISERNHNIIDLIDCFISLGDCWLQQEKFDKAITPYKNAENLIKTSKNNEKRCEIAINLGLCYQKLGNQSLFERYRNKVFQVKTEMKWGNLG</sequence>
<gene>
    <name evidence="7" type="ORF">GSM42_06350</name>
</gene>
<dbReference type="InterPro" id="IPR011990">
    <property type="entry name" value="TPR-like_helical_dom_sf"/>
</dbReference>
<evidence type="ECO:0000256" key="5">
    <source>
        <dbReference type="ARBA" id="ARBA00038253"/>
    </source>
</evidence>
<feature type="repeat" description="TPR" evidence="6">
    <location>
        <begin position="290"/>
        <end position="323"/>
    </location>
</feature>
<dbReference type="PANTHER" id="PTHR46630">
    <property type="entry name" value="TETRATRICOPEPTIDE REPEAT PROTEIN 29"/>
    <property type="match status" value="1"/>
</dbReference>
<comment type="subcellular location">
    <subcellularLocation>
        <location evidence="1">Cytoplasm</location>
    </subcellularLocation>
</comment>
<dbReference type="AlphaFoldDB" id="A0A6I4VP62"/>
<evidence type="ECO:0000256" key="3">
    <source>
        <dbReference type="ARBA" id="ARBA00022737"/>
    </source>
</evidence>
<dbReference type="CDD" id="cd00093">
    <property type="entry name" value="HTH_XRE"/>
    <property type="match status" value="1"/>
</dbReference>
<keyword evidence="4 6" id="KW-0802">TPR repeat</keyword>